<comment type="caution">
    <text evidence="2">The sequence shown here is derived from an EMBL/GenBank/DDBJ whole genome shotgun (WGS) entry which is preliminary data.</text>
</comment>
<name>A0ABD2CMV8_VESMC</name>
<accession>A0ABD2CMV8</accession>
<protein>
    <submittedName>
        <fullName evidence="2">Uncharacterized protein</fullName>
    </submittedName>
</protein>
<organism evidence="2 3">
    <name type="scientific">Vespula maculifrons</name>
    <name type="common">Eastern yellow jacket</name>
    <name type="synonym">Wasp</name>
    <dbReference type="NCBI Taxonomy" id="7453"/>
    <lineage>
        <taxon>Eukaryota</taxon>
        <taxon>Metazoa</taxon>
        <taxon>Ecdysozoa</taxon>
        <taxon>Arthropoda</taxon>
        <taxon>Hexapoda</taxon>
        <taxon>Insecta</taxon>
        <taxon>Pterygota</taxon>
        <taxon>Neoptera</taxon>
        <taxon>Endopterygota</taxon>
        <taxon>Hymenoptera</taxon>
        <taxon>Apocrita</taxon>
        <taxon>Aculeata</taxon>
        <taxon>Vespoidea</taxon>
        <taxon>Vespidae</taxon>
        <taxon>Vespinae</taxon>
        <taxon>Vespula</taxon>
    </lineage>
</organism>
<dbReference type="AlphaFoldDB" id="A0ABD2CMV8"/>
<gene>
    <name evidence="2" type="ORF">V1477_005722</name>
</gene>
<evidence type="ECO:0000256" key="1">
    <source>
        <dbReference type="SAM" id="Phobius"/>
    </source>
</evidence>
<keyword evidence="1" id="KW-0472">Membrane</keyword>
<sequence length="294" mass="34872">MVNEKNPMKINSCVNIKRYKIQIWLVYPGQVRFKRIVFGRKVNFKKSLSFYNLYNLYYDIIIYILIIIAIIMIILISIINLCWGNYYVHKLKHSNKIFEKYEYYIKELFKPCSLANTNIPKNDVVFDRPYELNHFTKYTSFRKEEKIEKTEEHRRKRIMIHLISRDQYRNSFSQGALVVVPLATQWDVPGINTAVLWMVVKQQSFVYTINIRDILNQPKTKTVPIALDLIQRSRIDLYLNCNSKKDKKSSTTFPQIKLQCTSKVKHIYIDTICSSVHTTILPTWIVQMPAQQGE</sequence>
<keyword evidence="3" id="KW-1185">Reference proteome</keyword>
<dbReference type="EMBL" id="JAYRBN010000038">
    <property type="protein sequence ID" value="KAL2746065.1"/>
    <property type="molecule type" value="Genomic_DNA"/>
</dbReference>
<evidence type="ECO:0000313" key="2">
    <source>
        <dbReference type="EMBL" id="KAL2746065.1"/>
    </source>
</evidence>
<evidence type="ECO:0000313" key="3">
    <source>
        <dbReference type="Proteomes" id="UP001607303"/>
    </source>
</evidence>
<reference evidence="2 3" key="1">
    <citation type="journal article" date="2024" name="Ann. Entomol. Soc. Am.">
        <title>Genomic analyses of the southern and eastern yellowjacket wasps (Hymenoptera: Vespidae) reveal evolutionary signatures of social life.</title>
        <authorList>
            <person name="Catto M.A."/>
            <person name="Caine P.B."/>
            <person name="Orr S.E."/>
            <person name="Hunt B.G."/>
            <person name="Goodisman M.A.D."/>
        </authorList>
    </citation>
    <scope>NUCLEOTIDE SEQUENCE [LARGE SCALE GENOMIC DNA]</scope>
    <source>
        <strain evidence="2">232</strain>
        <tissue evidence="2">Head and thorax</tissue>
    </source>
</reference>
<keyword evidence="1" id="KW-1133">Transmembrane helix</keyword>
<feature type="transmembrane region" description="Helical" evidence="1">
    <location>
        <begin position="60"/>
        <end position="83"/>
    </location>
</feature>
<dbReference type="Proteomes" id="UP001607303">
    <property type="component" value="Unassembled WGS sequence"/>
</dbReference>
<proteinExistence type="predicted"/>
<keyword evidence="1" id="KW-0812">Transmembrane</keyword>